<feature type="region of interest" description="Disordered" evidence="1">
    <location>
        <begin position="188"/>
        <end position="229"/>
    </location>
</feature>
<organism evidence="2 3">
    <name type="scientific">Glycine soja</name>
    <name type="common">Wild soybean</name>
    <dbReference type="NCBI Taxonomy" id="3848"/>
    <lineage>
        <taxon>Eukaryota</taxon>
        <taxon>Viridiplantae</taxon>
        <taxon>Streptophyta</taxon>
        <taxon>Embryophyta</taxon>
        <taxon>Tracheophyta</taxon>
        <taxon>Spermatophyta</taxon>
        <taxon>Magnoliopsida</taxon>
        <taxon>eudicotyledons</taxon>
        <taxon>Gunneridae</taxon>
        <taxon>Pentapetalae</taxon>
        <taxon>rosids</taxon>
        <taxon>fabids</taxon>
        <taxon>Fabales</taxon>
        <taxon>Fabaceae</taxon>
        <taxon>Papilionoideae</taxon>
        <taxon>50 kb inversion clade</taxon>
        <taxon>NPAAA clade</taxon>
        <taxon>indigoferoid/millettioid clade</taxon>
        <taxon>Phaseoleae</taxon>
        <taxon>Glycine</taxon>
        <taxon>Glycine subgen. Soja</taxon>
    </lineage>
</organism>
<proteinExistence type="predicted"/>
<dbReference type="Proteomes" id="UP000289340">
    <property type="component" value="Chromosome 3"/>
</dbReference>
<dbReference type="Pfam" id="PF05340">
    <property type="entry name" value="DUF740"/>
    <property type="match status" value="1"/>
</dbReference>
<feature type="compositionally biased region" description="Basic and acidic residues" evidence="1">
    <location>
        <begin position="133"/>
        <end position="146"/>
    </location>
</feature>
<dbReference type="PANTHER" id="PTHR35486">
    <property type="entry name" value="EXPRESSED PROTEIN"/>
    <property type="match status" value="1"/>
</dbReference>
<comment type="caution">
    <text evidence="2">The sequence shown here is derived from an EMBL/GenBank/DDBJ whole genome shotgun (WGS) entry which is preliminary data.</text>
</comment>
<keyword evidence="3" id="KW-1185">Reference proteome</keyword>
<evidence type="ECO:0000313" key="2">
    <source>
        <dbReference type="EMBL" id="RZC20005.1"/>
    </source>
</evidence>
<dbReference type="InterPro" id="IPR008004">
    <property type="entry name" value="OCTOPUS-like"/>
</dbReference>
<name>A0A445L9Z7_GLYSO</name>
<gene>
    <name evidence="2" type="ORF">D0Y65_006726</name>
</gene>
<dbReference type="AlphaFoldDB" id="A0A445L9Z7"/>
<feature type="compositionally biased region" description="Polar residues" evidence="1">
    <location>
        <begin position="198"/>
        <end position="213"/>
    </location>
</feature>
<dbReference type="EMBL" id="QZWG01000003">
    <property type="protein sequence ID" value="RZC20005.1"/>
    <property type="molecule type" value="Genomic_DNA"/>
</dbReference>
<dbReference type="PANTHER" id="PTHR35486:SF1">
    <property type="entry name" value="OS02G0689500 PROTEIN"/>
    <property type="match status" value="1"/>
</dbReference>
<feature type="region of interest" description="Disordered" evidence="1">
    <location>
        <begin position="132"/>
        <end position="154"/>
    </location>
</feature>
<evidence type="ECO:0000256" key="1">
    <source>
        <dbReference type="SAM" id="MobiDB-lite"/>
    </source>
</evidence>
<sequence>MRCKKHLPDLTSTIGVCASCLRERLQPLLAAQAQAQSQAQSERSTTNSNVDNNHRRRKPKPKPEENPPPLNFPRSVSPYVTHRKSDYDRLRDRLFYSTPQVSGAACDGGTALEKRRHGGRFWILSNLFRARSNKTESSHEPREDPTGPHPPQSWFSTILYARRHHDVRSPRADRGLSPSTAENFTQFSADSAQDRSDSGNSSETSPAKQNPTPVTGHRRSRMGPTGKGFTSMAFCLNPLVRAGPNRHWSHHNKGLAQEQGGGGAHHISNAASFCANRSRKLADFGRGAHNR</sequence>
<feature type="compositionally biased region" description="Low complexity" evidence="1">
    <location>
        <begin position="32"/>
        <end position="41"/>
    </location>
</feature>
<reference evidence="2 3" key="1">
    <citation type="submission" date="2018-09" db="EMBL/GenBank/DDBJ databases">
        <title>A high-quality reference genome of wild soybean provides a powerful tool to mine soybean genomes.</title>
        <authorList>
            <person name="Xie M."/>
            <person name="Chung C.Y.L."/>
            <person name="Li M.-W."/>
            <person name="Wong F.-L."/>
            <person name="Chan T.-F."/>
            <person name="Lam H.-M."/>
        </authorList>
    </citation>
    <scope>NUCLEOTIDE SEQUENCE [LARGE SCALE GENOMIC DNA]</scope>
    <source>
        <strain evidence="3">cv. W05</strain>
        <tissue evidence="2">Hypocotyl of etiolated seedlings</tissue>
    </source>
</reference>
<feature type="region of interest" description="Disordered" evidence="1">
    <location>
        <begin position="32"/>
        <end position="80"/>
    </location>
</feature>
<dbReference type="Gramene" id="XM_028367786.1">
    <property type="protein sequence ID" value="XP_028223587.1"/>
    <property type="gene ID" value="LOC114405133"/>
</dbReference>
<protein>
    <submittedName>
        <fullName evidence="2">Uncharacterized protein</fullName>
    </submittedName>
</protein>
<accession>A0A445L9Z7</accession>
<feature type="compositionally biased region" description="Polar residues" evidence="1">
    <location>
        <begin position="42"/>
        <end position="51"/>
    </location>
</feature>
<evidence type="ECO:0000313" key="3">
    <source>
        <dbReference type="Proteomes" id="UP000289340"/>
    </source>
</evidence>